<keyword evidence="1" id="KW-0812">Transmembrane</keyword>
<protein>
    <submittedName>
        <fullName evidence="2">DUF3307 domain-containing protein</fullName>
    </submittedName>
</protein>
<feature type="transmembrane region" description="Helical" evidence="1">
    <location>
        <begin position="212"/>
        <end position="232"/>
    </location>
</feature>
<proteinExistence type="predicted"/>
<keyword evidence="3" id="KW-1185">Reference proteome</keyword>
<dbReference type="KEGG" id="chyd:H4K34_00720"/>
<dbReference type="Proteomes" id="UP000516305">
    <property type="component" value="Chromosome"/>
</dbReference>
<feature type="transmembrane region" description="Helical" evidence="1">
    <location>
        <begin position="164"/>
        <end position="191"/>
    </location>
</feature>
<accession>A0A7H0VF95</accession>
<feature type="transmembrane region" description="Helical" evidence="1">
    <location>
        <begin position="37"/>
        <end position="55"/>
    </location>
</feature>
<dbReference type="RefSeq" id="WP_210758920.1">
    <property type="nucleotide sequence ID" value="NZ_CP060139.1"/>
</dbReference>
<evidence type="ECO:0000256" key="1">
    <source>
        <dbReference type="SAM" id="Phobius"/>
    </source>
</evidence>
<reference evidence="2 3" key="1">
    <citation type="submission" date="2020-08" db="EMBL/GenBank/DDBJ databases">
        <title>Croceimicrobium hydrocarbonivorans gen. nov., sp. nov., a novel marine bacterium isolated from a bacterial consortium that degrades polyethylene terephthalate.</title>
        <authorList>
            <person name="Liu R."/>
        </authorList>
    </citation>
    <scope>NUCLEOTIDE SEQUENCE [LARGE SCALE GENOMIC DNA]</scope>
    <source>
        <strain evidence="2 3">A20-9</strain>
    </source>
</reference>
<keyword evidence="1" id="KW-1133">Transmembrane helix</keyword>
<feature type="transmembrane region" description="Helical" evidence="1">
    <location>
        <begin position="121"/>
        <end position="144"/>
    </location>
</feature>
<dbReference type="EMBL" id="CP060139">
    <property type="protein sequence ID" value="QNR24393.1"/>
    <property type="molecule type" value="Genomic_DNA"/>
</dbReference>
<keyword evidence="1" id="KW-0472">Membrane</keyword>
<dbReference type="AlphaFoldDB" id="A0A7H0VF95"/>
<dbReference type="Pfam" id="PF11750">
    <property type="entry name" value="DUF3307"/>
    <property type="match status" value="1"/>
</dbReference>
<evidence type="ECO:0000313" key="2">
    <source>
        <dbReference type="EMBL" id="QNR24393.1"/>
    </source>
</evidence>
<name>A0A7H0VF95_9FLAO</name>
<gene>
    <name evidence="2" type="ORF">H4K34_00720</name>
</gene>
<dbReference type="InterPro" id="IPR021737">
    <property type="entry name" value="Phage_phiKZ_Orf197"/>
</dbReference>
<evidence type="ECO:0000313" key="3">
    <source>
        <dbReference type="Proteomes" id="UP000516305"/>
    </source>
</evidence>
<organism evidence="2 3">
    <name type="scientific">Croceimicrobium hydrocarbonivorans</name>
    <dbReference type="NCBI Taxonomy" id="2761580"/>
    <lineage>
        <taxon>Bacteria</taxon>
        <taxon>Pseudomonadati</taxon>
        <taxon>Bacteroidota</taxon>
        <taxon>Flavobacteriia</taxon>
        <taxon>Flavobacteriales</taxon>
        <taxon>Owenweeksiaceae</taxon>
        <taxon>Croceimicrobium</taxon>
    </lineage>
</organism>
<sequence length="238" mass="27304">MISLFLQFLLAHFLGDFVFQSHAWAEAKALKGFKSAAFYYHILVHALLLILCTAFQWELWPWWVLIVISHALIDQLKYHLRNWFKALPLFIADQFAHISILALACFAYHDQWPDLSFLNEASFLSLILALTFVSFVSSLIMRLVMQQWVLDEDPKANSLAKAGLYIGVLERLFVFGFIVLNQWQAIGLLIAAKSVFRFGDLSRAKDRKLTEYVLIGTLLSFALAMATGLIYLELVKRL</sequence>
<feature type="transmembrane region" description="Helical" evidence="1">
    <location>
        <begin position="86"/>
        <end position="109"/>
    </location>
</feature>